<evidence type="ECO:0000313" key="1">
    <source>
        <dbReference type="EMBL" id="KAF2068783.1"/>
    </source>
</evidence>
<dbReference type="AlphaFoldDB" id="A0A8J4PKP0"/>
<organism evidence="1 2">
    <name type="scientific">Polysphondylium violaceum</name>
    <dbReference type="NCBI Taxonomy" id="133409"/>
    <lineage>
        <taxon>Eukaryota</taxon>
        <taxon>Amoebozoa</taxon>
        <taxon>Evosea</taxon>
        <taxon>Eumycetozoa</taxon>
        <taxon>Dictyostelia</taxon>
        <taxon>Dictyosteliales</taxon>
        <taxon>Dictyosteliaceae</taxon>
        <taxon>Polysphondylium</taxon>
    </lineage>
</organism>
<comment type="caution">
    <text evidence="1">The sequence shown here is derived from an EMBL/GenBank/DDBJ whole genome shotgun (WGS) entry which is preliminary data.</text>
</comment>
<dbReference type="InterPro" id="IPR009003">
    <property type="entry name" value="Peptidase_S1_PA"/>
</dbReference>
<evidence type="ECO:0008006" key="3">
    <source>
        <dbReference type="Google" id="ProtNLM"/>
    </source>
</evidence>
<sequence>MNINHAFNLLPQQDLQSSFASWRGEYSYSNQTPHYHRSESERYLSRASDGIFSDPNSQLLFPYHPLFLNQSRYNSTYSPRPYQSFQPNQPSGYQLNSNNNHINKVAAWNAYTTQSTLEDPFPISEIKMTDAQNILTQKYCKIYDINALQELEVIINSCAPNIGSLCSDKEELGTCVRISCNLIITARHVVVENLINELFLFFPKNGWSQLEYVVEESEDQDYVIIQFKPSSGILVSTYPGLSQEKYSQSLLLHTKGQTLQGSVASHIDTGQYYSFAQQGYHESNSGSSGGGYFTSNGYLIAIHRGRETGLGETYGEAISLKEIIGKNENSIIAQFINNNLSQKEEHRFSCEAIYLYPAPRKNPLLDEEGLKSKKILMKLLGDKFYTDKEIKKTKKNEISFAKPEYIENTLERYPEYNDSFNEMCYYQYGLHSKSSDYSANGFIESDHLIPYDVWCSTTNSNMRKLFKYATQQQRKGKRPGERFLPAITISYETHRKLLTTGNSEDSRAFRQKLQDLCDSGNVKDAIIACFLDYQDKKIEIPQAKALGLLSLYNKMKSEGDEQIILLSPNDITTIIQELYPKKPLRRSSAKRA</sequence>
<dbReference type="InterPro" id="IPR043504">
    <property type="entry name" value="Peptidase_S1_PA_chymotrypsin"/>
</dbReference>
<protein>
    <recommendedName>
        <fullName evidence="3">Serine protease</fullName>
    </recommendedName>
</protein>
<proteinExistence type="predicted"/>
<accession>A0A8J4PKP0</accession>
<dbReference type="EMBL" id="AJWJ01000845">
    <property type="protein sequence ID" value="KAF2068783.1"/>
    <property type="molecule type" value="Genomic_DNA"/>
</dbReference>
<reference evidence="1" key="1">
    <citation type="submission" date="2020-01" db="EMBL/GenBank/DDBJ databases">
        <title>Development of genomics and gene disruption for Polysphondylium violaceum indicates a role for the polyketide synthase stlB in stalk morphogenesis.</title>
        <authorList>
            <person name="Narita B."/>
            <person name="Kawabe Y."/>
            <person name="Kin K."/>
            <person name="Saito T."/>
            <person name="Gibbs R."/>
            <person name="Kuspa A."/>
            <person name="Muzny D."/>
            <person name="Queller D."/>
            <person name="Richards S."/>
            <person name="Strassman J."/>
            <person name="Sucgang R."/>
            <person name="Worley K."/>
            <person name="Schaap P."/>
        </authorList>
    </citation>
    <scope>NUCLEOTIDE SEQUENCE</scope>
    <source>
        <strain evidence="1">QSvi11</strain>
    </source>
</reference>
<keyword evidence="2" id="KW-1185">Reference proteome</keyword>
<evidence type="ECO:0000313" key="2">
    <source>
        <dbReference type="Proteomes" id="UP000695562"/>
    </source>
</evidence>
<dbReference type="Proteomes" id="UP000695562">
    <property type="component" value="Unassembled WGS sequence"/>
</dbReference>
<dbReference type="SUPFAM" id="SSF50494">
    <property type="entry name" value="Trypsin-like serine proteases"/>
    <property type="match status" value="1"/>
</dbReference>
<gene>
    <name evidence="1" type="ORF">CYY_009892</name>
</gene>
<dbReference type="Gene3D" id="2.40.10.10">
    <property type="entry name" value="Trypsin-like serine proteases"/>
    <property type="match status" value="2"/>
</dbReference>
<name>A0A8J4PKP0_9MYCE</name>